<dbReference type="OrthoDB" id="9815108at2"/>
<organism evidence="2 3">
    <name type="scientific">Pedobacter ginsengisoli</name>
    <dbReference type="NCBI Taxonomy" id="363852"/>
    <lineage>
        <taxon>Bacteria</taxon>
        <taxon>Pseudomonadati</taxon>
        <taxon>Bacteroidota</taxon>
        <taxon>Sphingobacteriia</taxon>
        <taxon>Sphingobacteriales</taxon>
        <taxon>Sphingobacteriaceae</taxon>
        <taxon>Pedobacter</taxon>
    </lineage>
</organism>
<protein>
    <recommendedName>
        <fullName evidence="1">Alpha-L-rhamnosidase C-terminal domain-containing protein</fullName>
    </recommendedName>
</protein>
<dbReference type="Proteomes" id="UP000223749">
    <property type="component" value="Chromosome"/>
</dbReference>
<evidence type="ECO:0000259" key="1">
    <source>
        <dbReference type="Pfam" id="PF17390"/>
    </source>
</evidence>
<evidence type="ECO:0000313" key="2">
    <source>
        <dbReference type="EMBL" id="ATP56756.1"/>
    </source>
</evidence>
<dbReference type="InterPro" id="IPR035398">
    <property type="entry name" value="Bac_rhamnosid_C"/>
</dbReference>
<dbReference type="InterPro" id="IPR008928">
    <property type="entry name" value="6-hairpin_glycosidase_sf"/>
</dbReference>
<dbReference type="KEGG" id="pgs:CPT03_09860"/>
<dbReference type="AlphaFoldDB" id="A0A2D1U571"/>
<reference evidence="2 3" key="1">
    <citation type="submission" date="2017-10" db="EMBL/GenBank/DDBJ databases">
        <title>Whole genome of Pedobacter ginsengisoli T01R-27 isolated from tomato rhizosphere.</title>
        <authorList>
            <person name="Weon H.-Y."/>
            <person name="Lee S.A."/>
            <person name="Sang M.K."/>
            <person name="Song J."/>
        </authorList>
    </citation>
    <scope>NUCLEOTIDE SEQUENCE [LARGE SCALE GENOMIC DNA]</scope>
    <source>
        <strain evidence="2 3">T01R-27</strain>
    </source>
</reference>
<sequence>MIYIARVRFVITFLVFSVICIQAVYAQSGIYPPISAKKNLTENPFSPDPLISYSWAVPKASDGLESYNLRPISWKTSTPEAFKMGEFKKNNVIVVQGKGSVCFDFGQTNAGWLEFESDDLMDSITMSISEYNEPAIVNSGALRPLKTMVPVKHGQTYRLELNPELYEGVRFGWINVHSHKQTWHIKNFRLICQVKPVNYQGSFSCSDSELTRIWYTGAYTVKLNLQKDYFGAILMERSDRHSWTGDAYPSQAASMVAFGNYDFVKANTINTADLNNGILSYSLYWVLSLIDYANYTGDLEFVQKYIDNACNKLNIAYQHFGKSPKLGFYGWDERLGAGFENPNIRESQYAYSMLTIRSWVEFAHLMKQIGRSDLAQKYTTYASEKFAEERKKKNWQNDFGLHASADAINTGLTTPKENALFYQRNYTDRVNRLSYSPFNEYFILGAMAKMQKYEEAISAVKDCWGGQIKYGGTTFFEVYRPSWNAILDKNDAPPNNQCGYTSLTHPWSAGVVKWLSEEVLGIKPMEPGFKVFEIVPHLGDTISYVNGSTPTLKGLIYASFNVKSGLTTLQIPKGTLAKRVAIPIGGNTVKALFLNGKPILNENGFKIKDGYINIDNLKPGKYEYKVVYKSVNKVVQVKSLPWSYPVNTFLQDSLTSGNWKGCYGKEGFILFNSFENKKHLEKLPLYVSSVKLKNENNVYLKLPADKRVLSDTLGRSGSFGAITTKDPNPTLQTITMDVEVRGAEHHQIALYFLDWDNKERRSAVELFDAKTLKLISPVQLIKNYQKGKYLIFNYSGSIRIRINHVRGENAAVSGIFFDESVRLSK</sequence>
<dbReference type="InterPro" id="IPR012341">
    <property type="entry name" value="6hp_glycosidase-like_sf"/>
</dbReference>
<dbReference type="GO" id="GO:0005975">
    <property type="term" value="P:carbohydrate metabolic process"/>
    <property type="evidence" value="ECO:0007669"/>
    <property type="project" value="InterPro"/>
</dbReference>
<dbReference type="RefSeq" id="WP_099438692.1">
    <property type="nucleotide sequence ID" value="NZ_CP024091.1"/>
</dbReference>
<dbReference type="Pfam" id="PF17390">
    <property type="entry name" value="Bac_rhamnosid_C"/>
    <property type="match status" value="1"/>
</dbReference>
<keyword evidence="3" id="KW-1185">Reference proteome</keyword>
<evidence type="ECO:0000313" key="3">
    <source>
        <dbReference type="Proteomes" id="UP000223749"/>
    </source>
</evidence>
<feature type="domain" description="Alpha-L-rhamnosidase C-terminal" evidence="1">
    <location>
        <begin position="521"/>
        <end position="578"/>
    </location>
</feature>
<accession>A0A2D1U571</accession>
<dbReference type="Gene3D" id="2.60.420.10">
    <property type="entry name" value="Maltose phosphorylase, domain 3"/>
    <property type="match status" value="1"/>
</dbReference>
<dbReference type="Gene3D" id="1.50.10.10">
    <property type="match status" value="1"/>
</dbReference>
<name>A0A2D1U571_9SPHI</name>
<dbReference type="PANTHER" id="PTHR34987:SF4">
    <property type="entry name" value="ALPHA-L-RHAMNOSIDASE C-TERMINAL DOMAIN-CONTAINING PROTEIN"/>
    <property type="match status" value="1"/>
</dbReference>
<dbReference type="EMBL" id="CP024091">
    <property type="protein sequence ID" value="ATP56756.1"/>
    <property type="molecule type" value="Genomic_DNA"/>
</dbReference>
<dbReference type="SUPFAM" id="SSF48208">
    <property type="entry name" value="Six-hairpin glycosidases"/>
    <property type="match status" value="1"/>
</dbReference>
<gene>
    <name evidence="2" type="ORF">CPT03_09860</name>
</gene>
<proteinExistence type="predicted"/>
<dbReference type="PANTHER" id="PTHR34987">
    <property type="entry name" value="C, PUTATIVE (AFU_ORTHOLOGUE AFUA_3G02880)-RELATED"/>
    <property type="match status" value="1"/>
</dbReference>